<reference evidence="1" key="1">
    <citation type="submission" date="2021-06" db="EMBL/GenBank/DDBJ databases">
        <title>Description of novel taxa of the family Lachnospiraceae.</title>
        <authorList>
            <person name="Chaplin A.V."/>
            <person name="Sokolova S.R."/>
            <person name="Pikina A.P."/>
            <person name="Korzhanova M."/>
            <person name="Belova V."/>
            <person name="Korostin D."/>
            <person name="Efimov B.A."/>
        </authorList>
    </citation>
    <scope>NUCLEOTIDE SEQUENCE</scope>
    <source>
        <strain evidence="1">ASD5720</strain>
    </source>
</reference>
<evidence type="ECO:0000313" key="1">
    <source>
        <dbReference type="EMBL" id="MBU9736189.1"/>
    </source>
</evidence>
<dbReference type="RefSeq" id="WP_238721107.1">
    <property type="nucleotide sequence ID" value="NZ_JAHQCW010000007.1"/>
</dbReference>
<organism evidence="1 2">
    <name type="scientific">Diplocloster agilis</name>
    <dbReference type="NCBI Taxonomy" id="2850323"/>
    <lineage>
        <taxon>Bacteria</taxon>
        <taxon>Bacillati</taxon>
        <taxon>Bacillota</taxon>
        <taxon>Clostridia</taxon>
        <taxon>Lachnospirales</taxon>
        <taxon>Lachnospiraceae</taxon>
        <taxon>Diplocloster</taxon>
    </lineage>
</organism>
<sequence length="287" mass="31222">MKIGFYLPGAEPPKDVFGCASLGIAGPSEDTGSEIALLPYEPAGCHIYGTYAQALEQLKKLPEKSSVKAAIILFGNAGNEEWFLDEFSKILNCPVAGGGAAADENGRTGLISHGTEVNLYLITDERYEYQVSMKNIYPEVLEEVRLKLSGKRKVLQINGTKAVLWLAQKKAELGLPATDFEHLTLAASGGVNAHLSVQNGEIESGRDLEEIMEVRYIRPEDVQRAVAAFYEDSDSLVFGCAGIKGMLDKEIVTVSPGLFLFGEVCTVEGRPVFGNLMLSKIKFIRKN</sequence>
<comment type="caution">
    <text evidence="1">The sequence shown here is derived from an EMBL/GenBank/DDBJ whole genome shotgun (WGS) entry which is preliminary data.</text>
</comment>
<accession>A0A949NEA9</accession>
<proteinExistence type="predicted"/>
<evidence type="ECO:0000313" key="2">
    <source>
        <dbReference type="Proteomes" id="UP000712157"/>
    </source>
</evidence>
<dbReference type="Proteomes" id="UP000712157">
    <property type="component" value="Unassembled WGS sequence"/>
</dbReference>
<protein>
    <submittedName>
        <fullName evidence="1">Uncharacterized protein</fullName>
    </submittedName>
</protein>
<name>A0A949NEA9_9FIRM</name>
<gene>
    <name evidence="1" type="ORF">KTH89_06535</name>
</gene>
<keyword evidence="2" id="KW-1185">Reference proteome</keyword>
<dbReference type="EMBL" id="JAHQCW010000007">
    <property type="protein sequence ID" value="MBU9736189.1"/>
    <property type="molecule type" value="Genomic_DNA"/>
</dbReference>
<dbReference type="AlphaFoldDB" id="A0A949NEA9"/>